<dbReference type="GeneID" id="6081124"/>
<evidence type="ECO:0000313" key="2">
    <source>
        <dbReference type="Proteomes" id="UP000001194"/>
    </source>
</evidence>
<reference evidence="1 2" key="1">
    <citation type="journal article" date="2008" name="Nature">
        <title>The genome of Laccaria bicolor provides insights into mycorrhizal symbiosis.</title>
        <authorList>
            <person name="Martin F."/>
            <person name="Aerts A."/>
            <person name="Ahren D."/>
            <person name="Brun A."/>
            <person name="Danchin E.G.J."/>
            <person name="Duchaussoy F."/>
            <person name="Gibon J."/>
            <person name="Kohler A."/>
            <person name="Lindquist E."/>
            <person name="Pereda V."/>
            <person name="Salamov A."/>
            <person name="Shapiro H.J."/>
            <person name="Wuyts J."/>
            <person name="Blaudez D."/>
            <person name="Buee M."/>
            <person name="Brokstein P."/>
            <person name="Canbaeck B."/>
            <person name="Cohen D."/>
            <person name="Courty P.E."/>
            <person name="Coutinho P.M."/>
            <person name="Delaruelle C."/>
            <person name="Detter J.C."/>
            <person name="Deveau A."/>
            <person name="DiFazio S."/>
            <person name="Duplessis S."/>
            <person name="Fraissinet-Tachet L."/>
            <person name="Lucic E."/>
            <person name="Frey-Klett P."/>
            <person name="Fourrey C."/>
            <person name="Feussner I."/>
            <person name="Gay G."/>
            <person name="Grimwood J."/>
            <person name="Hoegger P.J."/>
            <person name="Jain P."/>
            <person name="Kilaru S."/>
            <person name="Labbe J."/>
            <person name="Lin Y.C."/>
            <person name="Legue V."/>
            <person name="Le Tacon F."/>
            <person name="Marmeisse R."/>
            <person name="Melayah D."/>
            <person name="Montanini B."/>
            <person name="Muratet M."/>
            <person name="Nehls U."/>
            <person name="Niculita-Hirzel H."/>
            <person name="Oudot-Le Secq M.P."/>
            <person name="Peter M."/>
            <person name="Quesneville H."/>
            <person name="Rajashekar B."/>
            <person name="Reich M."/>
            <person name="Rouhier N."/>
            <person name="Schmutz J."/>
            <person name="Yin T."/>
            <person name="Chalot M."/>
            <person name="Henrissat B."/>
            <person name="Kuees U."/>
            <person name="Lucas S."/>
            <person name="Van de Peer Y."/>
            <person name="Podila G.K."/>
            <person name="Polle A."/>
            <person name="Pukkila P.J."/>
            <person name="Richardson P.M."/>
            <person name="Rouze P."/>
            <person name="Sanders I.R."/>
            <person name="Stajich J.E."/>
            <person name="Tunlid A."/>
            <person name="Tuskan G."/>
            <person name="Grigoriev I.V."/>
        </authorList>
    </citation>
    <scope>NUCLEOTIDE SEQUENCE [LARGE SCALE GENOMIC DNA]</scope>
    <source>
        <strain evidence="2">S238N-H82 / ATCC MYA-4686</strain>
    </source>
</reference>
<name>B0DNB5_LACBS</name>
<dbReference type="RefSeq" id="XP_001885406.1">
    <property type="nucleotide sequence ID" value="XM_001885371.1"/>
</dbReference>
<keyword evidence="2" id="KW-1185">Reference proteome</keyword>
<sequence>MRELNFSSLPPGAHPPQAELSATSTWLAKTALPLIPLRSIPHRLSLIVKLITTFNS</sequence>
<dbReference type="HOGENOM" id="CLU_3014581_0_0_1"/>
<gene>
    <name evidence="1" type="ORF">LACBIDRAFT_306562</name>
</gene>
<dbReference type="EMBL" id="DS547121">
    <property type="protein sequence ID" value="EDR03838.1"/>
    <property type="molecule type" value="Genomic_DNA"/>
</dbReference>
<proteinExistence type="predicted"/>
<dbReference type="KEGG" id="lbc:LACBIDRAFT_306562"/>
<accession>B0DNB5</accession>
<evidence type="ECO:0000313" key="1">
    <source>
        <dbReference type="EMBL" id="EDR03838.1"/>
    </source>
</evidence>
<protein>
    <submittedName>
        <fullName evidence="1">Predicted protein</fullName>
    </submittedName>
</protein>
<dbReference type="InParanoid" id="B0DNB5"/>
<organism evidence="2">
    <name type="scientific">Laccaria bicolor (strain S238N-H82 / ATCC MYA-4686)</name>
    <name type="common">Bicoloured deceiver</name>
    <name type="synonym">Laccaria laccata var. bicolor</name>
    <dbReference type="NCBI Taxonomy" id="486041"/>
    <lineage>
        <taxon>Eukaryota</taxon>
        <taxon>Fungi</taxon>
        <taxon>Dikarya</taxon>
        <taxon>Basidiomycota</taxon>
        <taxon>Agaricomycotina</taxon>
        <taxon>Agaricomycetes</taxon>
        <taxon>Agaricomycetidae</taxon>
        <taxon>Agaricales</taxon>
        <taxon>Agaricineae</taxon>
        <taxon>Hydnangiaceae</taxon>
        <taxon>Laccaria</taxon>
    </lineage>
</organism>
<dbReference type="Proteomes" id="UP000001194">
    <property type="component" value="Unassembled WGS sequence"/>
</dbReference>
<dbReference type="AlphaFoldDB" id="B0DNB5"/>